<proteinExistence type="predicted"/>
<reference evidence="1 2" key="1">
    <citation type="submission" date="2016-08" db="EMBL/GenBank/DDBJ databases">
        <authorList>
            <consortium name="Lentinula edodes genome sequencing consortium"/>
            <person name="Sakamoto Y."/>
            <person name="Nakade K."/>
            <person name="Sato S."/>
            <person name="Yoshida Y."/>
            <person name="Miyazaki K."/>
            <person name="Natsume S."/>
            <person name="Konno N."/>
        </authorList>
    </citation>
    <scope>NUCLEOTIDE SEQUENCE [LARGE SCALE GENOMIC DNA]</scope>
    <source>
        <strain evidence="1 2">NBRC 111202</strain>
    </source>
</reference>
<dbReference type="EMBL" id="BDGU01000180">
    <property type="protein sequence ID" value="GAW04149.1"/>
    <property type="molecule type" value="Genomic_DNA"/>
</dbReference>
<protein>
    <submittedName>
        <fullName evidence="1">Uncharacterized protein</fullName>
    </submittedName>
</protein>
<accession>A0A1Q3EAI6</accession>
<evidence type="ECO:0000313" key="1">
    <source>
        <dbReference type="EMBL" id="GAW04149.1"/>
    </source>
</evidence>
<dbReference type="Proteomes" id="UP000188533">
    <property type="component" value="Unassembled WGS sequence"/>
</dbReference>
<dbReference type="AlphaFoldDB" id="A0A1Q3EAI6"/>
<keyword evidence="2" id="KW-1185">Reference proteome</keyword>
<sequence length="93" mass="9994">MVSSSRGSSPKLAGVEVRGVEETDWDTTYAIEGSVSDCARDEGPGRTAMLILSVNLSYKDLAFLFGLTTGSADVLLFSFHESNDVHLPDLLVK</sequence>
<reference evidence="1 2" key="2">
    <citation type="submission" date="2017-02" db="EMBL/GenBank/DDBJ databases">
        <title>A genome survey and senescence transcriptome analysis in Lentinula edodes.</title>
        <authorList>
            <person name="Sakamoto Y."/>
            <person name="Nakade K."/>
            <person name="Sato S."/>
            <person name="Yoshida Y."/>
            <person name="Miyazaki K."/>
            <person name="Natsume S."/>
            <person name="Konno N."/>
        </authorList>
    </citation>
    <scope>NUCLEOTIDE SEQUENCE [LARGE SCALE GENOMIC DNA]</scope>
    <source>
        <strain evidence="1 2">NBRC 111202</strain>
    </source>
</reference>
<comment type="caution">
    <text evidence="1">The sequence shown here is derived from an EMBL/GenBank/DDBJ whole genome shotgun (WGS) entry which is preliminary data.</text>
</comment>
<gene>
    <name evidence="1" type="ORF">LENED_005919</name>
</gene>
<organism evidence="1 2">
    <name type="scientific">Lentinula edodes</name>
    <name type="common">Shiitake mushroom</name>
    <name type="synonym">Lentinus edodes</name>
    <dbReference type="NCBI Taxonomy" id="5353"/>
    <lineage>
        <taxon>Eukaryota</taxon>
        <taxon>Fungi</taxon>
        <taxon>Dikarya</taxon>
        <taxon>Basidiomycota</taxon>
        <taxon>Agaricomycotina</taxon>
        <taxon>Agaricomycetes</taxon>
        <taxon>Agaricomycetidae</taxon>
        <taxon>Agaricales</taxon>
        <taxon>Marasmiineae</taxon>
        <taxon>Omphalotaceae</taxon>
        <taxon>Lentinula</taxon>
    </lineage>
</organism>
<evidence type="ECO:0000313" key="2">
    <source>
        <dbReference type="Proteomes" id="UP000188533"/>
    </source>
</evidence>
<name>A0A1Q3EAI6_LENED</name>